<organism evidence="4 5">
    <name type="scientific">Rhodoplanes serenus</name>
    <dbReference type="NCBI Taxonomy" id="200615"/>
    <lineage>
        <taxon>Bacteria</taxon>
        <taxon>Pseudomonadati</taxon>
        <taxon>Pseudomonadota</taxon>
        <taxon>Alphaproteobacteria</taxon>
        <taxon>Hyphomicrobiales</taxon>
        <taxon>Nitrobacteraceae</taxon>
        <taxon>Rhodoplanes</taxon>
    </lineage>
</organism>
<dbReference type="AlphaFoldDB" id="A0A3S4BCV9"/>
<dbReference type="Proteomes" id="UP000289200">
    <property type="component" value="Unassembled WGS sequence"/>
</dbReference>
<dbReference type="Pfam" id="PF00501">
    <property type="entry name" value="AMP-binding"/>
    <property type="match status" value="1"/>
</dbReference>
<dbReference type="GO" id="GO:0006631">
    <property type="term" value="P:fatty acid metabolic process"/>
    <property type="evidence" value="ECO:0007669"/>
    <property type="project" value="TreeGrafter"/>
</dbReference>
<dbReference type="PANTHER" id="PTHR43201:SF8">
    <property type="entry name" value="ACYL-COA SYNTHETASE FAMILY MEMBER 3"/>
    <property type="match status" value="1"/>
</dbReference>
<dbReference type="OrthoDB" id="9803968at2"/>
<sequence length="516" mass="55231">MSSHVFAAVTARIADPARLFIETPDGQQISFAAMLARSAALAHALREVGVAVGDRVAVQVEKSPEAILLYLACLRAGAVFLPLNTAYTLAELAYFLDDAEPTLVVCDPERADGVRALVAGRAIAIETLDATGRGSLVARAAGKPATFADADRGPDDLAAILYTSGTTGRSKGAMLSHDNLLSNALTLMACWRFTGDDVLLHALPIFHAHGLFVATNVALLAGARMLFLPRFDADEILRLLPRATTLMGVPTYYVRLLQHPGLTRDACAHMRLFVCGSAPLLSETHAAWQARTGHAILERYGMTETGMNTSNPYDEERIAGTVGFPLPGVDLRVTDPDKGHTLGPGEIGMIEVRGPNVFKGYWRNPEKTRSEFRHDGFFVTGDLGMIDHRGYVHIVGRGKDLIITGGYNVYPKEVETEIDALPGVLESAVFGVPHPDFGEGVTAAVVARPGSPLDGAAILAGLEGRLARFKLPKQVVVLPELPRNAIGKVQKAVLRETYGALYDMRGAAPRRSAATA</sequence>
<dbReference type="PANTHER" id="PTHR43201">
    <property type="entry name" value="ACYL-COA SYNTHETASE"/>
    <property type="match status" value="1"/>
</dbReference>
<evidence type="ECO:0000256" key="1">
    <source>
        <dbReference type="ARBA" id="ARBA00006432"/>
    </source>
</evidence>
<dbReference type="GO" id="GO:0031956">
    <property type="term" value="F:medium-chain fatty acid-CoA ligase activity"/>
    <property type="evidence" value="ECO:0007669"/>
    <property type="project" value="TreeGrafter"/>
</dbReference>
<evidence type="ECO:0000259" key="2">
    <source>
        <dbReference type="Pfam" id="PF00501"/>
    </source>
</evidence>
<accession>A0A3S4BCV9</accession>
<dbReference type="PROSITE" id="PS00455">
    <property type="entry name" value="AMP_BINDING"/>
    <property type="match status" value="1"/>
</dbReference>
<gene>
    <name evidence="4" type="primary">lcfB_1</name>
    <name evidence="4" type="ORF">RHODGE_RHODGE_01314</name>
</gene>
<proteinExistence type="inferred from homology"/>
<dbReference type="RefSeq" id="WP_129608284.1">
    <property type="nucleotide sequence ID" value="NZ_UWOC01000111.1"/>
</dbReference>
<evidence type="ECO:0000313" key="5">
    <source>
        <dbReference type="Proteomes" id="UP000289200"/>
    </source>
</evidence>
<keyword evidence="4" id="KW-0436">Ligase</keyword>
<dbReference type="CDD" id="cd05941">
    <property type="entry name" value="MCS"/>
    <property type="match status" value="1"/>
</dbReference>
<dbReference type="Gene3D" id="3.40.50.12780">
    <property type="entry name" value="N-terminal domain of ligase-like"/>
    <property type="match status" value="1"/>
</dbReference>
<reference evidence="5" key="1">
    <citation type="submission" date="2018-10" db="EMBL/GenBank/DDBJ databases">
        <authorList>
            <person name="Peiro R."/>
            <person name="Begona"/>
            <person name="Cbmso G."/>
            <person name="Lopez M."/>
            <person name="Gonzalez S."/>
            <person name="Sacristan E."/>
            <person name="Castillo E."/>
        </authorList>
    </citation>
    <scope>NUCLEOTIDE SEQUENCE [LARGE SCALE GENOMIC DNA]</scope>
</reference>
<feature type="domain" description="AMP-binding enzyme C-terminal" evidence="3">
    <location>
        <begin position="413"/>
        <end position="488"/>
    </location>
</feature>
<protein>
    <submittedName>
        <fullName evidence="4">Long-chain-fatty-acid--CoA ligase</fullName>
    </submittedName>
</protein>
<comment type="caution">
    <text evidence="4">The sequence shown here is derived from an EMBL/GenBank/DDBJ whole genome shotgun (WGS) entry which is preliminary data.</text>
</comment>
<dbReference type="InterPro" id="IPR042099">
    <property type="entry name" value="ANL_N_sf"/>
</dbReference>
<dbReference type="InterPro" id="IPR045851">
    <property type="entry name" value="AMP-bd_C_sf"/>
</dbReference>
<feature type="domain" description="AMP-dependent synthetase/ligase" evidence="2">
    <location>
        <begin position="22"/>
        <end position="362"/>
    </location>
</feature>
<dbReference type="InterPro" id="IPR025110">
    <property type="entry name" value="AMP-bd_C"/>
</dbReference>
<name>A0A3S4BCV9_9BRAD</name>
<dbReference type="NCBIfam" id="NF005702">
    <property type="entry name" value="PRK07514.1"/>
    <property type="match status" value="1"/>
</dbReference>
<dbReference type="Gene3D" id="3.30.300.30">
    <property type="match status" value="1"/>
</dbReference>
<dbReference type="EMBL" id="UWOC01000111">
    <property type="protein sequence ID" value="VCU06667.1"/>
    <property type="molecule type" value="Genomic_DNA"/>
</dbReference>
<comment type="similarity">
    <text evidence="1">Belongs to the ATP-dependent AMP-binding enzyme family.</text>
</comment>
<evidence type="ECO:0000313" key="4">
    <source>
        <dbReference type="EMBL" id="VCU06667.1"/>
    </source>
</evidence>
<dbReference type="Pfam" id="PF13193">
    <property type="entry name" value="AMP-binding_C"/>
    <property type="match status" value="1"/>
</dbReference>
<dbReference type="InterPro" id="IPR020845">
    <property type="entry name" value="AMP-binding_CS"/>
</dbReference>
<dbReference type="InterPro" id="IPR000873">
    <property type="entry name" value="AMP-dep_synth/lig_dom"/>
</dbReference>
<evidence type="ECO:0000259" key="3">
    <source>
        <dbReference type="Pfam" id="PF13193"/>
    </source>
</evidence>
<dbReference type="SUPFAM" id="SSF56801">
    <property type="entry name" value="Acetyl-CoA synthetase-like"/>
    <property type="match status" value="1"/>
</dbReference>
<keyword evidence="5" id="KW-1185">Reference proteome</keyword>